<evidence type="ECO:0000313" key="3">
    <source>
        <dbReference type="Proteomes" id="UP000308092"/>
    </source>
</evidence>
<protein>
    <submittedName>
        <fullName evidence="2">Uncharacterized protein</fullName>
    </submittedName>
</protein>
<dbReference type="AlphaFoldDB" id="A0A4S3JJF3"/>
<gene>
    <name evidence="2" type="ORF">EYZ11_005102</name>
</gene>
<keyword evidence="3" id="KW-1185">Reference proteome</keyword>
<comment type="caution">
    <text evidence="2">The sequence shown here is derived from an EMBL/GenBank/DDBJ whole genome shotgun (WGS) entry which is preliminary data.</text>
</comment>
<dbReference type="Proteomes" id="UP000308092">
    <property type="component" value="Unassembled WGS sequence"/>
</dbReference>
<reference evidence="2 3" key="1">
    <citation type="submission" date="2019-03" db="EMBL/GenBank/DDBJ databases">
        <title>The genome sequence of a newly discovered highly antifungal drug resistant Aspergillus species, Aspergillus tanneri NIH 1004.</title>
        <authorList>
            <person name="Mounaud S."/>
            <person name="Singh I."/>
            <person name="Joardar V."/>
            <person name="Pakala S."/>
            <person name="Pakala S."/>
            <person name="Venepally P."/>
            <person name="Hoover J."/>
            <person name="Nierman W."/>
            <person name="Chung J."/>
            <person name="Losada L."/>
        </authorList>
    </citation>
    <scope>NUCLEOTIDE SEQUENCE [LARGE SCALE GENOMIC DNA]</scope>
    <source>
        <strain evidence="2 3">NIH1004</strain>
    </source>
</reference>
<feature type="compositionally biased region" description="Basic residues" evidence="1">
    <location>
        <begin position="34"/>
        <end position="45"/>
    </location>
</feature>
<name>A0A4S3JJF3_9EURO</name>
<sequence length="63" mass="7326">MGEMDTSQYQTWETMADTRNYKALSLDDQVMRPARARRTRNKGKGRSTGWLMDRDDLGDNLVD</sequence>
<feature type="region of interest" description="Disordered" evidence="1">
    <location>
        <begin position="33"/>
        <end position="63"/>
    </location>
</feature>
<accession>A0A4S3JJF3</accession>
<evidence type="ECO:0000313" key="2">
    <source>
        <dbReference type="EMBL" id="THC95415.1"/>
    </source>
</evidence>
<proteinExistence type="predicted"/>
<evidence type="ECO:0000256" key="1">
    <source>
        <dbReference type="SAM" id="MobiDB-lite"/>
    </source>
</evidence>
<dbReference type="VEuPathDB" id="FungiDB:EYZ11_005102"/>
<organism evidence="2 3">
    <name type="scientific">Aspergillus tanneri</name>
    <dbReference type="NCBI Taxonomy" id="1220188"/>
    <lineage>
        <taxon>Eukaryota</taxon>
        <taxon>Fungi</taxon>
        <taxon>Dikarya</taxon>
        <taxon>Ascomycota</taxon>
        <taxon>Pezizomycotina</taxon>
        <taxon>Eurotiomycetes</taxon>
        <taxon>Eurotiomycetidae</taxon>
        <taxon>Eurotiales</taxon>
        <taxon>Aspergillaceae</taxon>
        <taxon>Aspergillus</taxon>
        <taxon>Aspergillus subgen. Circumdati</taxon>
    </lineage>
</organism>
<dbReference type="EMBL" id="SOSA01000158">
    <property type="protein sequence ID" value="THC95415.1"/>
    <property type="molecule type" value="Genomic_DNA"/>
</dbReference>